<sequence>MYVCMYVCMYVMRYPEIIYMPPDAFPMLLYYILLKTAQIILGYVHRKKRHQASNLAKIGLDSIQRSETTMSRTLHTPLRMI</sequence>
<feature type="transmembrane region" description="Helical" evidence="1">
    <location>
        <begin position="24"/>
        <end position="44"/>
    </location>
</feature>
<organism evidence="2 3">
    <name type="scientific">Aspergillus pseudotamarii</name>
    <dbReference type="NCBI Taxonomy" id="132259"/>
    <lineage>
        <taxon>Eukaryota</taxon>
        <taxon>Fungi</taxon>
        <taxon>Dikarya</taxon>
        <taxon>Ascomycota</taxon>
        <taxon>Pezizomycotina</taxon>
        <taxon>Eurotiomycetes</taxon>
        <taxon>Eurotiomycetidae</taxon>
        <taxon>Eurotiales</taxon>
        <taxon>Aspergillaceae</taxon>
        <taxon>Aspergillus</taxon>
        <taxon>Aspergillus subgen. Circumdati</taxon>
    </lineage>
</organism>
<dbReference type="RefSeq" id="XP_031912005.1">
    <property type="nucleotide sequence ID" value="XM_032051118.1"/>
</dbReference>
<reference evidence="2 3" key="1">
    <citation type="submission" date="2019-04" db="EMBL/GenBank/DDBJ databases">
        <title>Friends and foes A comparative genomics study of 23 Aspergillus species from section Flavi.</title>
        <authorList>
            <consortium name="DOE Joint Genome Institute"/>
            <person name="Kjaerbolling I."/>
            <person name="Vesth T."/>
            <person name="Frisvad J.C."/>
            <person name="Nybo J.L."/>
            <person name="Theobald S."/>
            <person name="Kildgaard S."/>
            <person name="Isbrandt T."/>
            <person name="Kuo A."/>
            <person name="Sato A."/>
            <person name="Lyhne E.K."/>
            <person name="Kogle M.E."/>
            <person name="Wiebenga A."/>
            <person name="Kun R.S."/>
            <person name="Lubbers R.J."/>
            <person name="Makela M.R."/>
            <person name="Barry K."/>
            <person name="Chovatia M."/>
            <person name="Clum A."/>
            <person name="Daum C."/>
            <person name="Haridas S."/>
            <person name="He G."/>
            <person name="LaButti K."/>
            <person name="Lipzen A."/>
            <person name="Mondo S."/>
            <person name="Riley R."/>
            <person name="Salamov A."/>
            <person name="Simmons B.A."/>
            <person name="Magnuson J.K."/>
            <person name="Henrissat B."/>
            <person name="Mortensen U.H."/>
            <person name="Larsen T.O."/>
            <person name="Devries R.P."/>
            <person name="Grigoriev I.V."/>
            <person name="Machida M."/>
            <person name="Baker S.E."/>
            <person name="Andersen M.R."/>
        </authorList>
    </citation>
    <scope>NUCLEOTIDE SEQUENCE [LARGE SCALE GENOMIC DNA]</scope>
    <source>
        <strain evidence="2 3">CBS 117625</strain>
    </source>
</reference>
<dbReference type="Proteomes" id="UP000325672">
    <property type="component" value="Unassembled WGS sequence"/>
</dbReference>
<evidence type="ECO:0000256" key="1">
    <source>
        <dbReference type="SAM" id="Phobius"/>
    </source>
</evidence>
<keyword evidence="1" id="KW-1133">Transmembrane helix</keyword>
<evidence type="ECO:0000313" key="2">
    <source>
        <dbReference type="EMBL" id="KAE8135942.1"/>
    </source>
</evidence>
<gene>
    <name evidence="2" type="ORF">BDV38DRAFT_120531</name>
</gene>
<keyword evidence="1" id="KW-0812">Transmembrane</keyword>
<dbReference type="EMBL" id="ML743588">
    <property type="protein sequence ID" value="KAE8135942.1"/>
    <property type="molecule type" value="Genomic_DNA"/>
</dbReference>
<accession>A0A5N6SMN8</accession>
<name>A0A5N6SMN8_ASPPS</name>
<proteinExistence type="predicted"/>
<evidence type="ECO:0000313" key="3">
    <source>
        <dbReference type="Proteomes" id="UP000325672"/>
    </source>
</evidence>
<dbReference type="GeneID" id="43635328"/>
<keyword evidence="3" id="KW-1185">Reference proteome</keyword>
<keyword evidence="1" id="KW-0472">Membrane</keyword>
<dbReference type="AlphaFoldDB" id="A0A5N6SMN8"/>
<protein>
    <submittedName>
        <fullName evidence="2">Uncharacterized protein</fullName>
    </submittedName>
</protein>